<evidence type="ECO:0000313" key="3">
    <source>
        <dbReference type="Proteomes" id="UP000189810"/>
    </source>
</evidence>
<evidence type="ECO:0000259" key="1">
    <source>
        <dbReference type="Pfam" id="PF13393"/>
    </source>
</evidence>
<protein>
    <submittedName>
        <fullName evidence="2">ATP phosphoribosyltransferase regulatory subunit</fullName>
    </submittedName>
</protein>
<dbReference type="EMBL" id="LT670846">
    <property type="protein sequence ID" value="SHK52190.1"/>
    <property type="molecule type" value="Genomic_DNA"/>
</dbReference>
<proteinExistence type="predicted"/>
<dbReference type="SUPFAM" id="SSF55681">
    <property type="entry name" value="Class II aaRS and biotin synthetases"/>
    <property type="match status" value="1"/>
</dbReference>
<dbReference type="GO" id="GO:0004821">
    <property type="term" value="F:histidine-tRNA ligase activity"/>
    <property type="evidence" value="ECO:0007669"/>
    <property type="project" value="TreeGrafter"/>
</dbReference>
<evidence type="ECO:0000313" key="2">
    <source>
        <dbReference type="EMBL" id="SHK52190.1"/>
    </source>
</evidence>
<name>A0A1M6T5H4_9AQUI</name>
<dbReference type="Pfam" id="PF13393">
    <property type="entry name" value="tRNA-synt_His"/>
    <property type="match status" value="1"/>
</dbReference>
<dbReference type="PANTHER" id="PTHR43707:SF1">
    <property type="entry name" value="HISTIDINE--TRNA LIGASE, MITOCHONDRIAL-RELATED"/>
    <property type="match status" value="1"/>
</dbReference>
<dbReference type="AlphaFoldDB" id="A0A1M6T5H4"/>
<organism evidence="2 3">
    <name type="scientific">Thermocrinis minervae</name>
    <dbReference type="NCBI Taxonomy" id="381751"/>
    <lineage>
        <taxon>Bacteria</taxon>
        <taxon>Pseudomonadati</taxon>
        <taxon>Aquificota</taxon>
        <taxon>Aquificia</taxon>
        <taxon>Aquificales</taxon>
        <taxon>Aquificaceae</taxon>
        <taxon>Thermocrinis</taxon>
    </lineage>
</organism>
<accession>A0A1M6T5H4</accession>
<dbReference type="InterPro" id="IPR045864">
    <property type="entry name" value="aa-tRNA-synth_II/BPL/LPL"/>
</dbReference>
<feature type="domain" description="Class II Histidinyl-tRNA synthetase (HisRS)-like catalytic core" evidence="1">
    <location>
        <begin position="53"/>
        <end position="273"/>
    </location>
</feature>
<gene>
    <name evidence="2" type="ORF">SAMN05444391_1308</name>
</gene>
<keyword evidence="2" id="KW-0808">Transferase</keyword>
<dbReference type="STRING" id="381751.SAMN05444391_1308"/>
<dbReference type="Gene3D" id="3.30.930.10">
    <property type="entry name" value="Bira Bifunctional Protein, Domain 2"/>
    <property type="match status" value="1"/>
</dbReference>
<reference evidence="2 3" key="1">
    <citation type="submission" date="2016-11" db="EMBL/GenBank/DDBJ databases">
        <authorList>
            <person name="Jaros S."/>
            <person name="Januszkiewicz K."/>
            <person name="Wedrychowicz H."/>
        </authorList>
    </citation>
    <scope>NUCLEOTIDE SEQUENCE [LARGE SCALE GENOMIC DNA]</scope>
    <source>
        <strain evidence="2 3">DSM 19557</strain>
    </source>
</reference>
<keyword evidence="2" id="KW-0328">Glycosyltransferase</keyword>
<sequence>MLLGDWVFFSFEDSQKIQRYLQVAFDVFSDYRFVVLPTLEESGFSDSIGVCYGKGLSLRKDFTLSLARFISSYRYVELPAKVFYFGNVFRREPQTESYQVGCELLGYRGIDAEVEVIRRLYTFLKGCGLENLTVSVGHTLIVQKLLELYPNRKTLLMYLMQKNYRALKDHPQLLELLFTQGGEEVLHEFAQKHPQLEEPLNELLELSKKLPDVNITFDLSEIRPQDYYTGVVFEIFHPDVGQPLAGGGRYDNLYPSFGLEVCAVGGAVYINTLLEV</sequence>
<dbReference type="InterPro" id="IPR004516">
    <property type="entry name" value="HisRS/HisZ"/>
</dbReference>
<dbReference type="PANTHER" id="PTHR43707">
    <property type="entry name" value="HISTIDYL-TRNA SYNTHETASE"/>
    <property type="match status" value="1"/>
</dbReference>
<dbReference type="Proteomes" id="UP000189810">
    <property type="component" value="Chromosome I"/>
</dbReference>
<dbReference type="GO" id="GO:0016757">
    <property type="term" value="F:glycosyltransferase activity"/>
    <property type="evidence" value="ECO:0007669"/>
    <property type="project" value="UniProtKB-KW"/>
</dbReference>
<dbReference type="InterPro" id="IPR041715">
    <property type="entry name" value="HisRS-like_core"/>
</dbReference>
<dbReference type="RefSeq" id="WP_079654403.1">
    <property type="nucleotide sequence ID" value="NZ_LT670846.1"/>
</dbReference>
<dbReference type="GO" id="GO:0006427">
    <property type="term" value="P:histidyl-tRNA aminoacylation"/>
    <property type="evidence" value="ECO:0007669"/>
    <property type="project" value="TreeGrafter"/>
</dbReference>
<dbReference type="OrthoDB" id="9800814at2"/>
<dbReference type="GO" id="GO:0005737">
    <property type="term" value="C:cytoplasm"/>
    <property type="evidence" value="ECO:0007669"/>
    <property type="project" value="InterPro"/>
</dbReference>
<keyword evidence="3" id="KW-1185">Reference proteome</keyword>